<keyword evidence="6" id="KW-0902">Two-component regulatory system</keyword>
<feature type="transmembrane region" description="Helical" evidence="8">
    <location>
        <begin position="181"/>
        <end position="206"/>
    </location>
</feature>
<dbReference type="Proteomes" id="UP000321234">
    <property type="component" value="Unassembled WGS sequence"/>
</dbReference>
<name>A0A5C8Z3Z1_9ACTN</name>
<organism evidence="10 11">
    <name type="scientific">Quadrisphaera setariae</name>
    <dbReference type="NCBI Taxonomy" id="2593304"/>
    <lineage>
        <taxon>Bacteria</taxon>
        <taxon>Bacillati</taxon>
        <taxon>Actinomycetota</taxon>
        <taxon>Actinomycetes</taxon>
        <taxon>Kineosporiales</taxon>
        <taxon>Kineosporiaceae</taxon>
        <taxon>Quadrisphaera</taxon>
    </lineage>
</organism>
<feature type="transmembrane region" description="Helical" evidence="8">
    <location>
        <begin position="145"/>
        <end position="169"/>
    </location>
</feature>
<evidence type="ECO:0000259" key="9">
    <source>
        <dbReference type="PROSITE" id="PS50109"/>
    </source>
</evidence>
<dbReference type="InterPro" id="IPR036890">
    <property type="entry name" value="HATPase_C_sf"/>
</dbReference>
<evidence type="ECO:0000256" key="4">
    <source>
        <dbReference type="ARBA" id="ARBA00022679"/>
    </source>
</evidence>
<gene>
    <name evidence="10" type="ORF">FMM08_21005</name>
</gene>
<dbReference type="EMBL" id="VKAC01000016">
    <property type="protein sequence ID" value="TXR52277.1"/>
    <property type="molecule type" value="Genomic_DNA"/>
</dbReference>
<comment type="catalytic activity">
    <reaction evidence="1">
        <text>ATP + protein L-histidine = ADP + protein N-phospho-L-histidine.</text>
        <dbReference type="EC" id="2.7.13.3"/>
    </reaction>
</comment>
<evidence type="ECO:0000256" key="5">
    <source>
        <dbReference type="ARBA" id="ARBA00022777"/>
    </source>
</evidence>
<dbReference type="PANTHER" id="PTHR44936:SF9">
    <property type="entry name" value="SENSOR PROTEIN CREC"/>
    <property type="match status" value="1"/>
</dbReference>
<protein>
    <recommendedName>
        <fullName evidence="2">histidine kinase</fullName>
        <ecNumber evidence="2">2.7.13.3</ecNumber>
    </recommendedName>
</protein>
<dbReference type="InterPro" id="IPR003594">
    <property type="entry name" value="HATPase_dom"/>
</dbReference>
<dbReference type="Pfam" id="PF02518">
    <property type="entry name" value="HATPase_c"/>
    <property type="match status" value="1"/>
</dbReference>
<keyword evidence="4" id="KW-0808">Transferase</keyword>
<evidence type="ECO:0000256" key="2">
    <source>
        <dbReference type="ARBA" id="ARBA00012438"/>
    </source>
</evidence>
<dbReference type="PRINTS" id="PR00344">
    <property type="entry name" value="BCTRLSENSOR"/>
</dbReference>
<accession>A0A5C8Z3Z1</accession>
<dbReference type="EC" id="2.7.13.3" evidence="2"/>
<feature type="compositionally biased region" description="Basic and acidic residues" evidence="7">
    <location>
        <begin position="7"/>
        <end position="20"/>
    </location>
</feature>
<feature type="domain" description="Histidine kinase" evidence="9">
    <location>
        <begin position="236"/>
        <end position="444"/>
    </location>
</feature>
<evidence type="ECO:0000256" key="6">
    <source>
        <dbReference type="ARBA" id="ARBA00023012"/>
    </source>
</evidence>
<feature type="transmembrane region" description="Helical" evidence="8">
    <location>
        <begin position="82"/>
        <end position="99"/>
    </location>
</feature>
<reference evidence="10 11" key="1">
    <citation type="submission" date="2019-07" db="EMBL/GenBank/DDBJ databases">
        <title>Quadrisphaera sp. strain DD2A genome sequencing and assembly.</title>
        <authorList>
            <person name="Kim I."/>
        </authorList>
    </citation>
    <scope>NUCLEOTIDE SEQUENCE [LARGE SCALE GENOMIC DNA]</scope>
    <source>
        <strain evidence="10 11">DD2A</strain>
    </source>
</reference>
<keyword evidence="8" id="KW-0472">Membrane</keyword>
<feature type="transmembrane region" description="Helical" evidence="8">
    <location>
        <begin position="50"/>
        <end position="70"/>
    </location>
</feature>
<evidence type="ECO:0000256" key="7">
    <source>
        <dbReference type="SAM" id="MobiDB-lite"/>
    </source>
</evidence>
<dbReference type="RefSeq" id="WP_147928296.1">
    <property type="nucleotide sequence ID" value="NZ_VKAC01000016.1"/>
</dbReference>
<dbReference type="PANTHER" id="PTHR44936">
    <property type="entry name" value="SENSOR PROTEIN CREC"/>
    <property type="match status" value="1"/>
</dbReference>
<feature type="transmembrane region" description="Helical" evidence="8">
    <location>
        <begin position="105"/>
        <end position="124"/>
    </location>
</feature>
<dbReference type="SUPFAM" id="SSF55874">
    <property type="entry name" value="ATPase domain of HSP90 chaperone/DNA topoisomerase II/histidine kinase"/>
    <property type="match status" value="1"/>
</dbReference>
<evidence type="ECO:0000313" key="10">
    <source>
        <dbReference type="EMBL" id="TXR52277.1"/>
    </source>
</evidence>
<dbReference type="InterPro" id="IPR005467">
    <property type="entry name" value="His_kinase_dom"/>
</dbReference>
<dbReference type="GO" id="GO:0004673">
    <property type="term" value="F:protein histidine kinase activity"/>
    <property type="evidence" value="ECO:0007669"/>
    <property type="project" value="UniProtKB-EC"/>
</dbReference>
<dbReference type="OrthoDB" id="9786919at2"/>
<dbReference type="InterPro" id="IPR050980">
    <property type="entry name" value="2C_sensor_his_kinase"/>
</dbReference>
<evidence type="ECO:0000256" key="3">
    <source>
        <dbReference type="ARBA" id="ARBA00022553"/>
    </source>
</evidence>
<dbReference type="InterPro" id="IPR004358">
    <property type="entry name" value="Sig_transdc_His_kin-like_C"/>
</dbReference>
<feature type="region of interest" description="Disordered" evidence="7">
    <location>
        <begin position="1"/>
        <end position="20"/>
    </location>
</feature>
<keyword evidence="11" id="KW-1185">Reference proteome</keyword>
<sequence length="457" mass="44875">MGGPYRGPDRRPSIPPGAHDRSPVVLAAAGGAGAAALVDAATGPDAQAALAAVVGAAPLVVATVLLLCAWRVGGRARPAHAAVALALAGGTGPLVAWLATSAAPAAATAPVTAVALAAGLLAAVPHAGAASRGAEVDTDLRPAAAVLAGSGLVLAAGAGAAALAGMGWLPALPPPASLGHAPWAVAWPAVLGSASGTALVLAARSLRSSLSSQRLRGLRAVAGLQRSAADAEHDRARRHDARSALAAVRAASAVLTGEQPGVLDPAAQRALAAALRSELGRVERLLGDGPPAAGPDRPGVVDLREALTPLVAAWRARGLDLTGPPPGPPVHALGHPDAVRRAVSNLLDNAARHAPGAAVTLSVSAGGHDDDGAALLVVHDDGPGVPAVAREAVFRPGARLSQATPGQGLGLASARTLAEADGGSLRLVESDRGARFELRLPVPADLPADLPEEVTAR</sequence>
<dbReference type="SMART" id="SM00387">
    <property type="entry name" value="HATPase_c"/>
    <property type="match status" value="1"/>
</dbReference>
<evidence type="ECO:0000256" key="1">
    <source>
        <dbReference type="ARBA" id="ARBA00000085"/>
    </source>
</evidence>
<keyword evidence="8" id="KW-1133">Transmembrane helix</keyword>
<dbReference type="Gene3D" id="3.30.565.10">
    <property type="entry name" value="Histidine kinase-like ATPase, C-terminal domain"/>
    <property type="match status" value="1"/>
</dbReference>
<keyword evidence="5 10" id="KW-0418">Kinase</keyword>
<evidence type="ECO:0000256" key="8">
    <source>
        <dbReference type="SAM" id="Phobius"/>
    </source>
</evidence>
<dbReference type="PROSITE" id="PS50109">
    <property type="entry name" value="HIS_KIN"/>
    <property type="match status" value="1"/>
</dbReference>
<keyword evidence="3" id="KW-0597">Phosphoprotein</keyword>
<keyword evidence="8" id="KW-0812">Transmembrane</keyword>
<evidence type="ECO:0000313" key="11">
    <source>
        <dbReference type="Proteomes" id="UP000321234"/>
    </source>
</evidence>
<dbReference type="GO" id="GO:0000160">
    <property type="term" value="P:phosphorelay signal transduction system"/>
    <property type="evidence" value="ECO:0007669"/>
    <property type="project" value="UniProtKB-KW"/>
</dbReference>
<dbReference type="AlphaFoldDB" id="A0A5C8Z3Z1"/>
<comment type="caution">
    <text evidence="10">The sequence shown here is derived from an EMBL/GenBank/DDBJ whole genome shotgun (WGS) entry which is preliminary data.</text>
</comment>
<proteinExistence type="predicted"/>